<evidence type="ECO:0000313" key="6">
    <source>
        <dbReference type="Proteomes" id="UP001597393"/>
    </source>
</evidence>
<dbReference type="EMBL" id="JBHUMA010000006">
    <property type="protein sequence ID" value="MFD2599288.1"/>
    <property type="molecule type" value="Genomic_DNA"/>
</dbReference>
<dbReference type="PANTHER" id="PTHR31956">
    <property type="entry name" value="NON-SPECIFIC PHOSPHOLIPASE C4-RELATED"/>
    <property type="match status" value="1"/>
</dbReference>
<organism evidence="5 6">
    <name type="scientific">Sphingobacterium corticis</name>
    <dbReference type="NCBI Taxonomy" id="1812823"/>
    <lineage>
        <taxon>Bacteria</taxon>
        <taxon>Pseudomonadati</taxon>
        <taxon>Bacteroidota</taxon>
        <taxon>Sphingobacteriia</taxon>
        <taxon>Sphingobacteriales</taxon>
        <taxon>Sphingobacteriaceae</taxon>
        <taxon>Sphingobacterium</taxon>
    </lineage>
</organism>
<accession>A0ABW5NMT3</accession>
<gene>
    <name evidence="5" type="ORF">ACFSQ3_10010</name>
</gene>
<dbReference type="EC" id="3.1.4.3" evidence="2"/>
<dbReference type="InterPro" id="IPR006311">
    <property type="entry name" value="TAT_signal"/>
</dbReference>
<comment type="similarity">
    <text evidence="1">Belongs to the bacterial phospholipase C family.</text>
</comment>
<dbReference type="RefSeq" id="WP_380869414.1">
    <property type="nucleotide sequence ID" value="NZ_JBHUMA010000006.1"/>
</dbReference>
<evidence type="ECO:0000256" key="1">
    <source>
        <dbReference type="ARBA" id="ARBA00009717"/>
    </source>
</evidence>
<evidence type="ECO:0000259" key="4">
    <source>
        <dbReference type="Pfam" id="PF05506"/>
    </source>
</evidence>
<sequence length="822" mass="93893">MDSRRSFLKKAALLGGAAATYQLMPESIARALAIEAEKGSTYLDAEHIVFLMQENRSFDHCFGTLRGVRGFNDPRAIKHADDLPIWIQKNTNNEAFGPFRLDIERTKATWMGSLPHSWKDMVAARNDGKLDTWLEAKKAGNKAYQHLPLTMGYHTREDIPFYYAFADAFTVCDQHFCSSLTGTSANRSYFWSGTIRENPHDPESTAHVDNGQINYKDVSWKTYPERLEEAGISWKVYQNELSIPVGFEGEEEDWLANFTNNNLEFHEQYGVRYHTAHGKWMQEKLKALQLEISSIKDADSDAYHTLSEQIKKIEKDIEKFSAENFEKFTDFKKSIHKKAFRTNSDDPDYHTLTTLTYTENGESKTVQVPKGDIFHEFRKDVEADNLPTVSWLTAPCRFSDHPSSPWFGAWYISETLDILTKNPAIWKKTIFILTYDENDGYFDHIPPFVPAHPDRPFTGLNPEGMDTRTEYVTAEQERLRTKNFESNLDSPIGLGFRVPMVVASPWSKGGWVNSEVLDLTSNIQFLEHFIQKKTGKKVLETNLSSWRRAVCGDMTSVFRKAGDSEPAPAVEFVDRDAEVARIYTARTQNLPKEVDPLSDDLLQKLRSDEETTIIPKQEAGVKPACALPYDLDVNLRVDSSSKELVMEMNFYGRLSRIKTEIAVPLIVRAKGDFKFKNNAVGIWNFTVPEGKVMNYRWPLKDFINGLYDLEVHGPNGFYRRFSGNANSLKINEPISVNLKEGKTILDIQFPENAPDWKVSNLSYRNEVIIRKQKKGNYLEVDCAATKGWYDILIESTNDSNIRYQYAGHLETGKASQTDPLMA</sequence>
<evidence type="ECO:0000256" key="3">
    <source>
        <dbReference type="ARBA" id="ARBA00022801"/>
    </source>
</evidence>
<evidence type="ECO:0000313" key="5">
    <source>
        <dbReference type="EMBL" id="MFD2599288.1"/>
    </source>
</evidence>
<dbReference type="Gene3D" id="3.40.720.10">
    <property type="entry name" value="Alkaline Phosphatase, subunit A"/>
    <property type="match status" value="2"/>
</dbReference>
<name>A0ABW5NMT3_9SPHI</name>
<keyword evidence="3" id="KW-0378">Hydrolase</keyword>
<keyword evidence="6" id="KW-1185">Reference proteome</keyword>
<dbReference type="InterPro" id="IPR008475">
    <property type="entry name" value="PLipase_C_C"/>
</dbReference>
<dbReference type="Pfam" id="PF05506">
    <property type="entry name" value="PLipase_C_C"/>
    <property type="match status" value="1"/>
</dbReference>
<comment type="caution">
    <text evidence="5">The sequence shown here is derived from an EMBL/GenBank/DDBJ whole genome shotgun (WGS) entry which is preliminary data.</text>
</comment>
<feature type="domain" description="Bacterial phospholipase C C-terminal" evidence="4">
    <location>
        <begin position="623"/>
        <end position="724"/>
    </location>
</feature>
<dbReference type="InterPro" id="IPR007312">
    <property type="entry name" value="Phosphoesterase"/>
</dbReference>
<proteinExistence type="inferred from homology"/>
<dbReference type="InterPro" id="IPR019546">
    <property type="entry name" value="TAT_signal_bac_arc"/>
</dbReference>
<reference evidence="6" key="1">
    <citation type="journal article" date="2019" name="Int. J. Syst. Evol. Microbiol.">
        <title>The Global Catalogue of Microorganisms (GCM) 10K type strain sequencing project: providing services to taxonomists for standard genome sequencing and annotation.</title>
        <authorList>
            <consortium name="The Broad Institute Genomics Platform"/>
            <consortium name="The Broad Institute Genome Sequencing Center for Infectious Disease"/>
            <person name="Wu L."/>
            <person name="Ma J."/>
        </authorList>
    </citation>
    <scope>NUCLEOTIDE SEQUENCE [LARGE SCALE GENOMIC DNA]</scope>
    <source>
        <strain evidence="6">KCTC 42248</strain>
    </source>
</reference>
<dbReference type="InterPro" id="IPR017850">
    <property type="entry name" value="Alkaline_phosphatase_core_sf"/>
</dbReference>
<dbReference type="Proteomes" id="UP001597393">
    <property type="component" value="Unassembled WGS sequence"/>
</dbReference>
<evidence type="ECO:0000256" key="2">
    <source>
        <dbReference type="ARBA" id="ARBA00012018"/>
    </source>
</evidence>
<dbReference type="Pfam" id="PF04185">
    <property type="entry name" value="Phosphoesterase"/>
    <property type="match status" value="1"/>
</dbReference>
<dbReference type="PROSITE" id="PS51318">
    <property type="entry name" value="TAT"/>
    <property type="match status" value="1"/>
</dbReference>
<dbReference type="NCBIfam" id="TIGR01409">
    <property type="entry name" value="TAT_signal_seq"/>
    <property type="match status" value="1"/>
</dbReference>
<dbReference type="NCBIfam" id="TIGR03396">
    <property type="entry name" value="PC_PLC"/>
    <property type="match status" value="1"/>
</dbReference>
<dbReference type="PANTHER" id="PTHR31956:SF1">
    <property type="entry name" value="NON-SPECIFIC PHOSPHOLIPASE C1"/>
    <property type="match status" value="1"/>
</dbReference>
<dbReference type="InterPro" id="IPR017767">
    <property type="entry name" value="PC-PLC"/>
</dbReference>
<protein>
    <recommendedName>
        <fullName evidence="2">phospholipase C</fullName>
        <ecNumber evidence="2">3.1.4.3</ecNumber>
    </recommendedName>
</protein>